<dbReference type="InterPro" id="IPR015797">
    <property type="entry name" value="NUDIX_hydrolase-like_dom_sf"/>
</dbReference>
<dbReference type="RefSeq" id="WP_379692623.1">
    <property type="nucleotide sequence ID" value="NZ_JBHSXH010000009.1"/>
</dbReference>
<sequence length="421" mass="44877">MAHVVTCFVRYRGRVLLVRRSDSVGTFPGRWDGVSGYVEGDPAAAEDDARRELREEVGLGDGEVELVRVGAPLDASTAEGEFTVHPFLFEAETAETTTNEEVAEAEWTDPTTVLEREAVPQLWEAWRRVAPTLPTVREDRTHGSAWIAARALETLRDAAADDDADDWESAARTARKLRDARPNMAAVSNRVNRAIATAERTPESVRERCVTLLRESIDATDAAAANAAERLADSEATTLATLSRSGTVRATVAESDPEAVVVAESRPEREGVGVAEWVASETDARATLTTEAALPTALSELDVDAAVVGADAVLPDGRVVNKTGTTALALAAREAGVPLYAVAARDKVRPAGDDWTADEGEASDAVYDGTESVSVFAPTFEATPADLVDAVVTETGLEDADDVRRIAEEHAENAAWDESGP</sequence>
<keyword evidence="4" id="KW-1185">Reference proteome</keyword>
<dbReference type="PROSITE" id="PS51462">
    <property type="entry name" value="NUDIX"/>
    <property type="match status" value="1"/>
</dbReference>
<dbReference type="Pfam" id="PF00293">
    <property type="entry name" value="NUDIX"/>
    <property type="match status" value="1"/>
</dbReference>
<name>A0ABD5TZ03_9EURY</name>
<dbReference type="InterPro" id="IPR000086">
    <property type="entry name" value="NUDIX_hydrolase_dom"/>
</dbReference>
<reference evidence="3 4" key="1">
    <citation type="journal article" date="2019" name="Int. J. Syst. Evol. Microbiol.">
        <title>The Global Catalogue of Microorganisms (GCM) 10K type strain sequencing project: providing services to taxonomists for standard genome sequencing and annotation.</title>
        <authorList>
            <consortium name="The Broad Institute Genomics Platform"/>
            <consortium name="The Broad Institute Genome Sequencing Center for Infectious Disease"/>
            <person name="Wu L."/>
            <person name="Ma J."/>
        </authorList>
    </citation>
    <scope>NUCLEOTIDE SEQUENCE [LARGE SCALE GENOMIC DNA]</scope>
    <source>
        <strain evidence="3 4">YIM 94188</strain>
    </source>
</reference>
<comment type="caution">
    <text evidence="3">The sequence shown here is derived from an EMBL/GenBank/DDBJ whole genome shotgun (WGS) entry which is preliminary data.</text>
</comment>
<dbReference type="Gene3D" id="3.40.50.10470">
    <property type="entry name" value="Translation initiation factor eif-2b, domain 2"/>
    <property type="match status" value="1"/>
</dbReference>
<organism evidence="3 4">
    <name type="scientific">Halopelagius fulvigenes</name>
    <dbReference type="NCBI Taxonomy" id="1198324"/>
    <lineage>
        <taxon>Archaea</taxon>
        <taxon>Methanobacteriati</taxon>
        <taxon>Methanobacteriota</taxon>
        <taxon>Stenosarchaea group</taxon>
        <taxon>Halobacteria</taxon>
        <taxon>Halobacteriales</taxon>
        <taxon>Haloferacaceae</taxon>
    </lineage>
</organism>
<protein>
    <submittedName>
        <fullName evidence="3">NUDIX domain-containing protein</fullName>
    </submittedName>
</protein>
<evidence type="ECO:0000259" key="2">
    <source>
        <dbReference type="PROSITE" id="PS51462"/>
    </source>
</evidence>
<dbReference type="InterPro" id="IPR000649">
    <property type="entry name" value="IF-2B-related"/>
</dbReference>
<dbReference type="AlphaFoldDB" id="A0ABD5TZ03"/>
<dbReference type="InterPro" id="IPR042529">
    <property type="entry name" value="IF_2B-like_C"/>
</dbReference>
<dbReference type="EMBL" id="JBHSXH010000009">
    <property type="protein sequence ID" value="MFC6824035.1"/>
    <property type="molecule type" value="Genomic_DNA"/>
</dbReference>
<feature type="domain" description="Nudix hydrolase" evidence="2">
    <location>
        <begin position="1"/>
        <end position="135"/>
    </location>
</feature>
<accession>A0ABD5TZ03</accession>
<dbReference type="SUPFAM" id="SSF100950">
    <property type="entry name" value="NagB/RpiA/CoA transferase-like"/>
    <property type="match status" value="1"/>
</dbReference>
<dbReference type="InterPro" id="IPR037171">
    <property type="entry name" value="NagB/RpiA_transferase-like"/>
</dbReference>
<dbReference type="PANTHER" id="PTHR43475">
    <property type="entry name" value="METHYLTHIORIBOSE-1-PHOSPHATE ISOMERASE"/>
    <property type="match status" value="1"/>
</dbReference>
<proteinExistence type="inferred from homology"/>
<evidence type="ECO:0000313" key="3">
    <source>
        <dbReference type="EMBL" id="MFC6824035.1"/>
    </source>
</evidence>
<dbReference type="Proteomes" id="UP001596408">
    <property type="component" value="Unassembled WGS sequence"/>
</dbReference>
<dbReference type="Gene3D" id="3.90.79.10">
    <property type="entry name" value="Nucleoside Triphosphate Pyrophosphohydrolase"/>
    <property type="match status" value="1"/>
</dbReference>
<evidence type="ECO:0000256" key="1">
    <source>
        <dbReference type="RuleBase" id="RU003814"/>
    </source>
</evidence>
<dbReference type="Pfam" id="PF01008">
    <property type="entry name" value="IF-2B"/>
    <property type="match status" value="1"/>
</dbReference>
<comment type="similarity">
    <text evidence="1">Belongs to the eIF-2B alpha/beta/delta subunits family.</text>
</comment>
<dbReference type="PANTHER" id="PTHR43475:SF3">
    <property type="entry name" value="TRANSLATION INITIATION FACTOR EIF-2B SUBUNIT FAMILY PROTEIN (AFU_ORTHOLOGUE AFUA_2G14290)"/>
    <property type="match status" value="1"/>
</dbReference>
<dbReference type="SUPFAM" id="SSF55811">
    <property type="entry name" value="Nudix"/>
    <property type="match status" value="1"/>
</dbReference>
<gene>
    <name evidence="3" type="ORF">ACFQEV_03370</name>
</gene>
<evidence type="ECO:0000313" key="4">
    <source>
        <dbReference type="Proteomes" id="UP001596408"/>
    </source>
</evidence>